<gene>
    <name evidence="1" type="ORF">M436DRAFT_63368</name>
</gene>
<dbReference type="Proteomes" id="UP000027730">
    <property type="component" value="Unassembled WGS sequence"/>
</dbReference>
<dbReference type="AlphaFoldDB" id="A0A074WLP0"/>
<name>A0A074WLP0_9PEZI</name>
<dbReference type="EMBL" id="KL584708">
    <property type="protein sequence ID" value="KEQ74030.1"/>
    <property type="molecule type" value="Genomic_DNA"/>
</dbReference>
<organism evidence="1 2">
    <name type="scientific">Aureobasidium namibiae CBS 147.97</name>
    <dbReference type="NCBI Taxonomy" id="1043004"/>
    <lineage>
        <taxon>Eukaryota</taxon>
        <taxon>Fungi</taxon>
        <taxon>Dikarya</taxon>
        <taxon>Ascomycota</taxon>
        <taxon>Pezizomycotina</taxon>
        <taxon>Dothideomycetes</taxon>
        <taxon>Dothideomycetidae</taxon>
        <taxon>Dothideales</taxon>
        <taxon>Saccotheciaceae</taxon>
        <taxon>Aureobasidium</taxon>
    </lineage>
</organism>
<dbReference type="RefSeq" id="XP_013428145.1">
    <property type="nucleotide sequence ID" value="XM_013572691.1"/>
</dbReference>
<evidence type="ECO:0000313" key="2">
    <source>
        <dbReference type="Proteomes" id="UP000027730"/>
    </source>
</evidence>
<keyword evidence="2" id="KW-1185">Reference proteome</keyword>
<dbReference type="GeneID" id="25413513"/>
<dbReference type="HOGENOM" id="CLU_1414901_0_0_1"/>
<evidence type="ECO:0000313" key="1">
    <source>
        <dbReference type="EMBL" id="KEQ74030.1"/>
    </source>
</evidence>
<sequence length="192" mass="21115">MSHISKQSSTNLMCLNQSASATPDSQTPNCRTSIVRIPSLGCPRLWSINNCQIDIAATDGSSLGIALISAPITLRSSSSCSTAPLDRYELVNAVAAPVDMWRNEECLCVCVCGDVFETKRFRPLIGCILPIKQDAESTNSTVMLFDSIYVDRSEPIGSMPVPLHLLQEDHTERYGRIDVGQQYQKIVFSLMQ</sequence>
<accession>A0A074WLP0</accession>
<protein>
    <submittedName>
        <fullName evidence="1">Uncharacterized protein</fullName>
    </submittedName>
</protein>
<reference evidence="1 2" key="1">
    <citation type="journal article" date="2014" name="BMC Genomics">
        <title>Genome sequencing of four Aureobasidium pullulans varieties: biotechnological potential, stress tolerance, and description of new species.</title>
        <authorList>
            <person name="Gostin Ar C."/>
            <person name="Ohm R.A."/>
            <person name="Kogej T."/>
            <person name="Sonjak S."/>
            <person name="Turk M."/>
            <person name="Zajc J."/>
            <person name="Zalar P."/>
            <person name="Grube M."/>
            <person name="Sun H."/>
            <person name="Han J."/>
            <person name="Sharma A."/>
            <person name="Chiniquy J."/>
            <person name="Ngan C.Y."/>
            <person name="Lipzen A."/>
            <person name="Barry K."/>
            <person name="Grigoriev I.V."/>
            <person name="Gunde-Cimerman N."/>
        </authorList>
    </citation>
    <scope>NUCLEOTIDE SEQUENCE [LARGE SCALE GENOMIC DNA]</scope>
    <source>
        <strain evidence="1 2">CBS 147.97</strain>
    </source>
</reference>
<proteinExistence type="predicted"/>